<feature type="transmembrane region" description="Helical" evidence="11">
    <location>
        <begin position="26"/>
        <end position="44"/>
    </location>
</feature>
<evidence type="ECO:0000313" key="15">
    <source>
        <dbReference type="Proteomes" id="UP001596028"/>
    </source>
</evidence>
<feature type="domain" description="Histidine kinase" evidence="12">
    <location>
        <begin position="225"/>
        <end position="425"/>
    </location>
</feature>
<proteinExistence type="predicted"/>
<keyword evidence="7 14" id="KW-0067">ATP-binding</keyword>
<dbReference type="PANTHER" id="PTHR34220">
    <property type="entry name" value="SENSOR HISTIDINE KINASE YPDA"/>
    <property type="match status" value="1"/>
</dbReference>
<feature type="transmembrane region" description="Helical" evidence="11">
    <location>
        <begin position="91"/>
        <end position="111"/>
    </location>
</feature>
<reference evidence="15" key="1">
    <citation type="journal article" date="2019" name="Int. J. Syst. Evol. Microbiol.">
        <title>The Global Catalogue of Microorganisms (GCM) 10K type strain sequencing project: providing services to taxonomists for standard genome sequencing and annotation.</title>
        <authorList>
            <consortium name="The Broad Institute Genomics Platform"/>
            <consortium name="The Broad Institute Genome Sequencing Center for Infectious Disease"/>
            <person name="Wu L."/>
            <person name="Ma J."/>
        </authorList>
    </citation>
    <scope>NUCLEOTIDE SEQUENCE [LARGE SCALE GENOMIC DNA]</scope>
    <source>
        <strain evidence="15">CCUG 49571</strain>
    </source>
</reference>
<dbReference type="SMART" id="SM00388">
    <property type="entry name" value="HisKA"/>
    <property type="match status" value="1"/>
</dbReference>
<feature type="coiled-coil region" evidence="10">
    <location>
        <begin position="198"/>
        <end position="225"/>
    </location>
</feature>
<evidence type="ECO:0000313" key="14">
    <source>
        <dbReference type="EMBL" id="MFC4599837.1"/>
    </source>
</evidence>
<keyword evidence="11" id="KW-0812">Transmembrane</keyword>
<dbReference type="EC" id="2.7.13.3" evidence="2"/>
<comment type="catalytic activity">
    <reaction evidence="1">
        <text>ATP + protein L-histidine = ADP + protein N-phospho-L-histidine.</text>
        <dbReference type="EC" id="2.7.13.3"/>
    </reaction>
</comment>
<dbReference type="RefSeq" id="WP_378098397.1">
    <property type="nucleotide sequence ID" value="NZ_JBHSEP010000012.1"/>
</dbReference>
<dbReference type="Pfam" id="PF00512">
    <property type="entry name" value="HisKA"/>
    <property type="match status" value="1"/>
</dbReference>
<evidence type="ECO:0000256" key="3">
    <source>
        <dbReference type="ARBA" id="ARBA00022553"/>
    </source>
</evidence>
<evidence type="ECO:0000259" key="13">
    <source>
        <dbReference type="PROSITE" id="PS50110"/>
    </source>
</evidence>
<protein>
    <recommendedName>
        <fullName evidence="2">histidine kinase</fullName>
        <ecNumber evidence="2">2.7.13.3</ecNumber>
    </recommendedName>
</protein>
<dbReference type="PROSITE" id="PS50110">
    <property type="entry name" value="RESPONSE_REGULATORY"/>
    <property type="match status" value="1"/>
</dbReference>
<dbReference type="CDD" id="cd00082">
    <property type="entry name" value="HisKA"/>
    <property type="match status" value="1"/>
</dbReference>
<dbReference type="PRINTS" id="PR00344">
    <property type="entry name" value="BCTRLSENSOR"/>
</dbReference>
<dbReference type="GO" id="GO:0005524">
    <property type="term" value="F:ATP binding"/>
    <property type="evidence" value="ECO:0007669"/>
    <property type="project" value="UniProtKB-KW"/>
</dbReference>
<evidence type="ECO:0000256" key="6">
    <source>
        <dbReference type="ARBA" id="ARBA00022777"/>
    </source>
</evidence>
<dbReference type="Pfam" id="PF06580">
    <property type="entry name" value="His_kinase"/>
    <property type="match status" value="1"/>
</dbReference>
<keyword evidence="3 9" id="KW-0597">Phosphoprotein</keyword>
<keyword evidence="11" id="KW-0472">Membrane</keyword>
<feature type="modified residue" description="4-aspartylphosphate" evidence="9">
    <location>
        <position position="518"/>
    </location>
</feature>
<dbReference type="SUPFAM" id="SSF55874">
    <property type="entry name" value="ATPase domain of HSP90 chaperone/DNA topoisomerase II/histidine kinase"/>
    <property type="match status" value="2"/>
</dbReference>
<dbReference type="PANTHER" id="PTHR34220:SF7">
    <property type="entry name" value="SENSOR HISTIDINE KINASE YPDA"/>
    <property type="match status" value="1"/>
</dbReference>
<dbReference type="InterPro" id="IPR003661">
    <property type="entry name" value="HisK_dim/P_dom"/>
</dbReference>
<dbReference type="Pfam" id="PF02518">
    <property type="entry name" value="HATPase_c"/>
    <property type="match status" value="2"/>
</dbReference>
<dbReference type="InterPro" id="IPR011006">
    <property type="entry name" value="CheY-like_superfamily"/>
</dbReference>
<evidence type="ECO:0000256" key="5">
    <source>
        <dbReference type="ARBA" id="ARBA00022741"/>
    </source>
</evidence>
<sequence>MAVIVSLLIMGVYYAGQGILHRRDSAFYLISLFCLVTSFYVTTAGDKLIYELVPGLSYTVLLFLQPFSSLLAIGLLTVYSHTIHPMRDTRFVAWLIGGWTLGYFIYSLFAGMERATFLFPLTITVVLSAGFFLVYALSRAIAKRITGSVYLLIALLGAVQFAAAYAANITLSYDIYIQPPIGIFIFLLAQGLFLGARSKEALDTIETLSAELRRQNKEKEEFLQHTAQELQTPLQAMTQIVRSLLQGVGGTLTNRQHKDLTLLEHTSRRLSFLMNDVFEYERMKDGSVNLHRQPLELSALVDVVLEVFRQSGNGERIRLQHTIAPRQFVILGDENRITQIIYHLIEESMQGLKEGLVEIDAAAEGTEVQISVSASGTREIPPAHGEGMGMAVSRMLVGLHQGRLAAKSSPTKGSCRYVIHLPSARTPALARAELQADTRNVSSVAEMDAEKGSLETTAMEERDLERLGRILLVGEPVQIRALAGLIQAEGAGVAEAHSGNEALNLLAAETVPDLAIIDVLLPDMSGFALCRQIRVTHNVIDLPILMTTANSRVRMNEAGLASGANDLIRKPYEPEELMARVRTLVQLKRTAASLLDSEVAMLRAQIRPHFLFNAFNTIIWMSKRDAVRTGELLRDLSRFLRGSFDFNDGESLIPLDREMSLVRAYLSLEQARLGDRLQVHYELETTDPMIPPFTIQPLVENAVRHGYGAESEALTVVISVRRTEEGVEIRVTDNGVGMSAELIERWRSEHKLPRSESSGGIGLSNVNRRLQRMFGSALGIEAREGGGVVVSMRLPGR</sequence>
<evidence type="ECO:0000256" key="7">
    <source>
        <dbReference type="ARBA" id="ARBA00022840"/>
    </source>
</evidence>
<evidence type="ECO:0000256" key="8">
    <source>
        <dbReference type="ARBA" id="ARBA00023012"/>
    </source>
</evidence>
<feature type="domain" description="Histidine kinase" evidence="12">
    <location>
        <begin position="695"/>
        <end position="797"/>
    </location>
</feature>
<feature type="domain" description="Response regulatory" evidence="13">
    <location>
        <begin position="468"/>
        <end position="585"/>
    </location>
</feature>
<feature type="transmembrane region" description="Helical" evidence="11">
    <location>
        <begin position="117"/>
        <end position="137"/>
    </location>
</feature>
<keyword evidence="10" id="KW-0175">Coiled coil</keyword>
<dbReference type="InterPro" id="IPR003594">
    <property type="entry name" value="HATPase_dom"/>
</dbReference>
<dbReference type="InterPro" id="IPR036890">
    <property type="entry name" value="HATPase_C_sf"/>
</dbReference>
<feature type="transmembrane region" description="Helical" evidence="11">
    <location>
        <begin position="149"/>
        <end position="169"/>
    </location>
</feature>
<dbReference type="EMBL" id="JBHSEP010000012">
    <property type="protein sequence ID" value="MFC4599837.1"/>
    <property type="molecule type" value="Genomic_DNA"/>
</dbReference>
<dbReference type="InterPro" id="IPR036097">
    <property type="entry name" value="HisK_dim/P_sf"/>
</dbReference>
<dbReference type="InterPro" id="IPR001789">
    <property type="entry name" value="Sig_transdc_resp-reg_receiver"/>
</dbReference>
<accession>A0ABV9FD41</accession>
<feature type="transmembrane region" description="Helical" evidence="11">
    <location>
        <begin position="56"/>
        <end position="79"/>
    </location>
</feature>
<evidence type="ECO:0000256" key="10">
    <source>
        <dbReference type="SAM" id="Coils"/>
    </source>
</evidence>
<keyword evidence="15" id="KW-1185">Reference proteome</keyword>
<name>A0ABV9FD41_9BACL</name>
<evidence type="ECO:0000256" key="4">
    <source>
        <dbReference type="ARBA" id="ARBA00022679"/>
    </source>
</evidence>
<dbReference type="Gene3D" id="3.40.50.2300">
    <property type="match status" value="1"/>
</dbReference>
<comment type="caution">
    <text evidence="14">The sequence shown here is derived from an EMBL/GenBank/DDBJ whole genome shotgun (WGS) entry which is preliminary data.</text>
</comment>
<dbReference type="SUPFAM" id="SSF52172">
    <property type="entry name" value="CheY-like"/>
    <property type="match status" value="1"/>
</dbReference>
<evidence type="ECO:0000259" key="12">
    <source>
        <dbReference type="PROSITE" id="PS50109"/>
    </source>
</evidence>
<evidence type="ECO:0000256" key="1">
    <source>
        <dbReference type="ARBA" id="ARBA00000085"/>
    </source>
</evidence>
<dbReference type="Pfam" id="PF00072">
    <property type="entry name" value="Response_reg"/>
    <property type="match status" value="1"/>
</dbReference>
<dbReference type="Gene3D" id="3.30.565.10">
    <property type="entry name" value="Histidine kinase-like ATPase, C-terminal domain"/>
    <property type="match status" value="2"/>
</dbReference>
<evidence type="ECO:0000256" key="9">
    <source>
        <dbReference type="PROSITE-ProRule" id="PRU00169"/>
    </source>
</evidence>
<keyword evidence="4" id="KW-0808">Transferase</keyword>
<dbReference type="SUPFAM" id="SSF47384">
    <property type="entry name" value="Homodimeric domain of signal transducing histidine kinase"/>
    <property type="match status" value="1"/>
</dbReference>
<gene>
    <name evidence="14" type="ORF">ACFO3S_16405</name>
</gene>
<keyword evidence="11" id="KW-1133">Transmembrane helix</keyword>
<dbReference type="PROSITE" id="PS50109">
    <property type="entry name" value="HIS_KIN"/>
    <property type="match status" value="2"/>
</dbReference>
<keyword evidence="5" id="KW-0547">Nucleotide-binding</keyword>
<keyword evidence="6" id="KW-0418">Kinase</keyword>
<dbReference type="SMART" id="SM00448">
    <property type="entry name" value="REC"/>
    <property type="match status" value="1"/>
</dbReference>
<dbReference type="InterPro" id="IPR005467">
    <property type="entry name" value="His_kinase_dom"/>
</dbReference>
<keyword evidence="8" id="KW-0902">Two-component regulatory system</keyword>
<evidence type="ECO:0000256" key="11">
    <source>
        <dbReference type="SAM" id="Phobius"/>
    </source>
</evidence>
<organism evidence="14 15">
    <name type="scientific">Cohnella hongkongensis</name>
    <dbReference type="NCBI Taxonomy" id="178337"/>
    <lineage>
        <taxon>Bacteria</taxon>
        <taxon>Bacillati</taxon>
        <taxon>Bacillota</taxon>
        <taxon>Bacilli</taxon>
        <taxon>Bacillales</taxon>
        <taxon>Paenibacillaceae</taxon>
        <taxon>Cohnella</taxon>
    </lineage>
</organism>
<dbReference type="InterPro" id="IPR004358">
    <property type="entry name" value="Sig_transdc_His_kin-like_C"/>
</dbReference>
<dbReference type="SMART" id="SM00387">
    <property type="entry name" value="HATPase_c"/>
    <property type="match status" value="2"/>
</dbReference>
<dbReference type="InterPro" id="IPR050640">
    <property type="entry name" value="Bact_2-comp_sensor_kinase"/>
</dbReference>
<dbReference type="InterPro" id="IPR010559">
    <property type="entry name" value="Sig_transdc_His_kin_internal"/>
</dbReference>
<dbReference type="Proteomes" id="UP001596028">
    <property type="component" value="Unassembled WGS sequence"/>
</dbReference>
<dbReference type="Gene3D" id="1.10.287.130">
    <property type="match status" value="1"/>
</dbReference>
<evidence type="ECO:0000256" key="2">
    <source>
        <dbReference type="ARBA" id="ARBA00012438"/>
    </source>
</evidence>